<accession>A0A9D9I2J2</accession>
<organism evidence="3 4">
    <name type="scientific">Candidatus Scybalomonas excrementavium</name>
    <dbReference type="NCBI Taxonomy" id="2840943"/>
    <lineage>
        <taxon>Bacteria</taxon>
        <taxon>Bacillati</taxon>
        <taxon>Bacillota</taxon>
        <taxon>Clostridia</taxon>
        <taxon>Lachnospirales</taxon>
        <taxon>Lachnospiraceae</taxon>
        <taxon>Lachnospiraceae incertae sedis</taxon>
        <taxon>Candidatus Scybalomonas</taxon>
    </lineage>
</organism>
<feature type="transmembrane region" description="Helical" evidence="1">
    <location>
        <begin position="88"/>
        <end position="110"/>
    </location>
</feature>
<sequence>MKWVLYFSDFFVPMLIFYLVAYGLLNKTQVYDDFIKGSQEGFKTVIGIMPTILGLMIAVGMLRASGALELLSLGLKPVSSILHIPFEVVPVFIIRLFSASAANSLVFDIFKQFGTDSLQGRIVSIMMSCTETVFYTMSVYYMVTKVKHTRYTLKGALLATSVGGIASLFLAQWK</sequence>
<reference evidence="3" key="1">
    <citation type="submission" date="2020-10" db="EMBL/GenBank/DDBJ databases">
        <authorList>
            <person name="Gilroy R."/>
        </authorList>
    </citation>
    <scope>NUCLEOTIDE SEQUENCE</scope>
    <source>
        <strain evidence="3">E3-2379</strain>
    </source>
</reference>
<name>A0A9D9I2J2_9FIRM</name>
<proteinExistence type="predicted"/>
<gene>
    <name evidence="3" type="ORF">IAC13_09130</name>
</gene>
<feature type="domain" description="Nucleoside transporter/FeoB GTPase Gate" evidence="2">
    <location>
        <begin position="46"/>
        <end position="144"/>
    </location>
</feature>
<evidence type="ECO:0000256" key="1">
    <source>
        <dbReference type="SAM" id="Phobius"/>
    </source>
</evidence>
<keyword evidence="1" id="KW-0472">Membrane</keyword>
<dbReference type="Proteomes" id="UP000823618">
    <property type="component" value="Unassembled WGS sequence"/>
</dbReference>
<evidence type="ECO:0000313" key="4">
    <source>
        <dbReference type="Proteomes" id="UP000823618"/>
    </source>
</evidence>
<dbReference type="AlphaFoldDB" id="A0A9D9I2J2"/>
<feature type="transmembrane region" description="Helical" evidence="1">
    <location>
        <begin position="6"/>
        <end position="25"/>
    </location>
</feature>
<dbReference type="PANTHER" id="PTHR35793">
    <property type="entry name" value="INNER MEMBRANE PROTEIN YJIG"/>
    <property type="match status" value="1"/>
</dbReference>
<evidence type="ECO:0000259" key="2">
    <source>
        <dbReference type="Pfam" id="PF07670"/>
    </source>
</evidence>
<dbReference type="Pfam" id="PF07670">
    <property type="entry name" value="Gate"/>
    <property type="match status" value="1"/>
</dbReference>
<evidence type="ECO:0000313" key="3">
    <source>
        <dbReference type="EMBL" id="MBO8464079.1"/>
    </source>
</evidence>
<dbReference type="EMBL" id="JADIML010000258">
    <property type="protein sequence ID" value="MBO8464079.1"/>
    <property type="molecule type" value="Genomic_DNA"/>
</dbReference>
<keyword evidence="1" id="KW-0812">Transmembrane</keyword>
<feature type="transmembrane region" description="Helical" evidence="1">
    <location>
        <begin position="45"/>
        <end position="68"/>
    </location>
</feature>
<reference evidence="3" key="2">
    <citation type="journal article" date="2021" name="PeerJ">
        <title>Extensive microbial diversity within the chicken gut microbiome revealed by metagenomics and culture.</title>
        <authorList>
            <person name="Gilroy R."/>
            <person name="Ravi A."/>
            <person name="Getino M."/>
            <person name="Pursley I."/>
            <person name="Horton D.L."/>
            <person name="Alikhan N.F."/>
            <person name="Baker D."/>
            <person name="Gharbi K."/>
            <person name="Hall N."/>
            <person name="Watson M."/>
            <person name="Adriaenssens E.M."/>
            <person name="Foster-Nyarko E."/>
            <person name="Jarju S."/>
            <person name="Secka A."/>
            <person name="Antonio M."/>
            <person name="Oren A."/>
            <person name="Chaudhuri R.R."/>
            <person name="La Ragione R."/>
            <person name="Hildebrand F."/>
            <person name="Pallen M.J."/>
        </authorList>
    </citation>
    <scope>NUCLEOTIDE SEQUENCE</scope>
    <source>
        <strain evidence="3">E3-2379</strain>
    </source>
</reference>
<keyword evidence="1" id="KW-1133">Transmembrane helix</keyword>
<dbReference type="InterPro" id="IPR052549">
    <property type="entry name" value="SpmB"/>
</dbReference>
<dbReference type="PANTHER" id="PTHR35793:SF2">
    <property type="entry name" value="INNER MEMBRANE PROTEIN YJIG"/>
    <property type="match status" value="1"/>
</dbReference>
<feature type="transmembrane region" description="Helical" evidence="1">
    <location>
        <begin position="122"/>
        <end position="143"/>
    </location>
</feature>
<feature type="transmembrane region" description="Helical" evidence="1">
    <location>
        <begin position="155"/>
        <end position="173"/>
    </location>
</feature>
<protein>
    <submittedName>
        <fullName evidence="3">Spore maturation protein</fullName>
    </submittedName>
</protein>
<dbReference type="GO" id="GO:0005886">
    <property type="term" value="C:plasma membrane"/>
    <property type="evidence" value="ECO:0007669"/>
    <property type="project" value="TreeGrafter"/>
</dbReference>
<comment type="caution">
    <text evidence="3">The sequence shown here is derived from an EMBL/GenBank/DDBJ whole genome shotgun (WGS) entry which is preliminary data.</text>
</comment>
<dbReference type="InterPro" id="IPR011642">
    <property type="entry name" value="Gate_dom"/>
</dbReference>